<organism evidence="1 2">
    <name type="scientific">Bacillus phage FADO</name>
    <dbReference type="NCBI Taxonomy" id="2917160"/>
    <lineage>
        <taxon>Viruses</taxon>
        <taxon>Duplodnaviria</taxon>
        <taxon>Heunggongvirae</taxon>
        <taxon>Uroviricota</taxon>
        <taxon>Caudoviricetes</taxon>
        <taxon>Heleneionescovirinae</taxon>
        <taxon>Zhangjivirus</taxon>
        <taxon>Zhangjivirus fado</taxon>
    </lineage>
</organism>
<evidence type="ECO:0000313" key="1">
    <source>
        <dbReference type="EMBL" id="UNY48733.1"/>
    </source>
</evidence>
<sequence length="50" mass="6180">MMTREYYEKFREAEIEYMKDNEIVGKIAGIMIDFDDELDQDYIFKAIRYE</sequence>
<dbReference type="EMBL" id="OM236516">
    <property type="protein sequence ID" value="UNY48733.1"/>
    <property type="molecule type" value="Genomic_DNA"/>
</dbReference>
<name>A0AAE9G5N8_9CAUD</name>
<proteinExistence type="predicted"/>
<accession>A0AAE9G5N8</accession>
<gene>
    <name evidence="1" type="ORF">fado_18</name>
</gene>
<reference evidence="1 2" key="1">
    <citation type="submission" date="2022-01" db="EMBL/GenBank/DDBJ databases">
        <authorList>
            <person name="Stokar-Avihail A."/>
        </authorList>
    </citation>
    <scope>NUCLEOTIDE SEQUENCE [LARGE SCALE GENOMIC DNA]</scope>
</reference>
<evidence type="ECO:0000313" key="2">
    <source>
        <dbReference type="Proteomes" id="UP000831021"/>
    </source>
</evidence>
<keyword evidence="2" id="KW-1185">Reference proteome</keyword>
<protein>
    <submittedName>
        <fullName evidence="1">Uncharacterized protein</fullName>
    </submittedName>
</protein>
<dbReference type="Proteomes" id="UP000831021">
    <property type="component" value="Segment"/>
</dbReference>